<feature type="domain" description="RNA polymerase sigma factor 70 region 4 type 2" evidence="6">
    <location>
        <begin position="210"/>
        <end position="261"/>
    </location>
</feature>
<keyword evidence="8" id="KW-1185">Reference proteome</keyword>
<evidence type="ECO:0000256" key="4">
    <source>
        <dbReference type="ARBA" id="ARBA00023163"/>
    </source>
</evidence>
<reference evidence="7 8" key="1">
    <citation type="submission" date="2014-04" db="EMBL/GenBank/DDBJ databases">
        <title>Whole genome of Muricauda olearia.</title>
        <authorList>
            <person name="Zhang X.-H."/>
            <person name="Tang K."/>
        </authorList>
    </citation>
    <scope>NUCLEOTIDE SEQUENCE [LARGE SCALE GENOMIC DNA]</scope>
    <source>
        <strain evidence="7 8">Th120</strain>
    </source>
</reference>
<feature type="domain" description="RNA polymerase sigma-70 region 2" evidence="5">
    <location>
        <begin position="104"/>
        <end position="171"/>
    </location>
</feature>
<dbReference type="PANTHER" id="PTHR43133">
    <property type="entry name" value="RNA POLYMERASE ECF-TYPE SIGMA FACTO"/>
    <property type="match status" value="1"/>
</dbReference>
<dbReference type="GO" id="GO:0006352">
    <property type="term" value="P:DNA-templated transcription initiation"/>
    <property type="evidence" value="ECO:0007669"/>
    <property type="project" value="InterPro"/>
</dbReference>
<keyword evidence="3" id="KW-0731">Sigma factor</keyword>
<dbReference type="Gene3D" id="1.10.1740.10">
    <property type="match status" value="1"/>
</dbReference>
<evidence type="ECO:0000259" key="5">
    <source>
        <dbReference type="Pfam" id="PF04542"/>
    </source>
</evidence>
<dbReference type="Gene3D" id="1.10.10.10">
    <property type="entry name" value="Winged helix-like DNA-binding domain superfamily/Winged helix DNA-binding domain"/>
    <property type="match status" value="1"/>
</dbReference>
<dbReference type="InterPro" id="IPR014284">
    <property type="entry name" value="RNA_pol_sigma-70_dom"/>
</dbReference>
<comment type="similarity">
    <text evidence="1">Belongs to the sigma-70 factor family. ECF subfamily.</text>
</comment>
<dbReference type="InterPro" id="IPR013325">
    <property type="entry name" value="RNA_pol_sigma_r2"/>
</dbReference>
<dbReference type="InterPro" id="IPR036388">
    <property type="entry name" value="WH-like_DNA-bd_sf"/>
</dbReference>
<evidence type="ECO:0000256" key="2">
    <source>
        <dbReference type="ARBA" id="ARBA00023015"/>
    </source>
</evidence>
<dbReference type="AlphaFoldDB" id="A0A444VR60"/>
<evidence type="ECO:0000256" key="1">
    <source>
        <dbReference type="ARBA" id="ARBA00010641"/>
    </source>
</evidence>
<dbReference type="PANTHER" id="PTHR43133:SF46">
    <property type="entry name" value="RNA POLYMERASE SIGMA-70 FACTOR ECF SUBFAMILY"/>
    <property type="match status" value="1"/>
</dbReference>
<dbReference type="EMBL" id="JJMP01000001">
    <property type="protein sequence ID" value="RYC53110.1"/>
    <property type="molecule type" value="Genomic_DNA"/>
</dbReference>
<comment type="caution">
    <text evidence="7">The sequence shown here is derived from an EMBL/GenBank/DDBJ whole genome shotgun (WGS) entry which is preliminary data.</text>
</comment>
<evidence type="ECO:0000313" key="8">
    <source>
        <dbReference type="Proteomes" id="UP000290261"/>
    </source>
</evidence>
<evidence type="ECO:0008006" key="9">
    <source>
        <dbReference type="Google" id="ProtNLM"/>
    </source>
</evidence>
<dbReference type="NCBIfam" id="TIGR02937">
    <property type="entry name" value="sigma70-ECF"/>
    <property type="match status" value="1"/>
</dbReference>
<dbReference type="GO" id="GO:0003677">
    <property type="term" value="F:DNA binding"/>
    <property type="evidence" value="ECO:0007669"/>
    <property type="project" value="InterPro"/>
</dbReference>
<evidence type="ECO:0000313" key="7">
    <source>
        <dbReference type="EMBL" id="RYC53110.1"/>
    </source>
</evidence>
<dbReference type="InterPro" id="IPR013324">
    <property type="entry name" value="RNA_pol_sigma_r3/r4-like"/>
</dbReference>
<accession>A0A444VR60</accession>
<keyword evidence="2" id="KW-0805">Transcription regulation</keyword>
<dbReference type="InterPro" id="IPR013249">
    <property type="entry name" value="RNA_pol_sigma70_r4_t2"/>
</dbReference>
<sequence>MDKASHLPEALSIKALESFCHTLIKGLLNISQNESLIKSRTYVFFSILGKYYQPLNIMSLIHSISEGYDYNDKKSSSQDFSKSFDCAMEWKLFCDGSESAFVKIYNHYFQSLYNLGRQFSGDTDLLKDCLQETFISIRKKRHDLHKVISVKAFLIKCYRNKIITEQKKQKKKNKKMDFDLANESFGFLVTPSHESLLVNKQFHTEQVTLIQNSLNKLTQRQREVIYYFYYNGLSYSQIKEVMGFSSVRAVRNLMYRSLSELKKYAEAPVKQQ</sequence>
<keyword evidence="4" id="KW-0804">Transcription</keyword>
<evidence type="ECO:0000259" key="6">
    <source>
        <dbReference type="Pfam" id="PF08281"/>
    </source>
</evidence>
<dbReference type="SUPFAM" id="SSF88946">
    <property type="entry name" value="Sigma2 domain of RNA polymerase sigma factors"/>
    <property type="match status" value="1"/>
</dbReference>
<dbReference type="SUPFAM" id="SSF88659">
    <property type="entry name" value="Sigma3 and sigma4 domains of RNA polymerase sigma factors"/>
    <property type="match status" value="1"/>
</dbReference>
<evidence type="ECO:0000256" key="3">
    <source>
        <dbReference type="ARBA" id="ARBA00023082"/>
    </source>
</evidence>
<dbReference type="GO" id="GO:0016987">
    <property type="term" value="F:sigma factor activity"/>
    <property type="evidence" value="ECO:0007669"/>
    <property type="project" value="UniProtKB-KW"/>
</dbReference>
<dbReference type="Pfam" id="PF04542">
    <property type="entry name" value="Sigma70_r2"/>
    <property type="match status" value="1"/>
</dbReference>
<protein>
    <recommendedName>
        <fullName evidence="9">Sigma-70 family RNA polymerase sigma factor</fullName>
    </recommendedName>
</protein>
<name>A0A444VR60_9FLAO</name>
<dbReference type="InterPro" id="IPR007627">
    <property type="entry name" value="RNA_pol_sigma70_r2"/>
</dbReference>
<proteinExistence type="inferred from homology"/>
<gene>
    <name evidence="7" type="ORF">DN53_02505</name>
</gene>
<dbReference type="InterPro" id="IPR039425">
    <property type="entry name" value="RNA_pol_sigma-70-like"/>
</dbReference>
<dbReference type="Pfam" id="PF08281">
    <property type="entry name" value="Sigma70_r4_2"/>
    <property type="match status" value="1"/>
</dbReference>
<dbReference type="CDD" id="cd06171">
    <property type="entry name" value="Sigma70_r4"/>
    <property type="match status" value="1"/>
</dbReference>
<dbReference type="Proteomes" id="UP000290261">
    <property type="component" value="Unassembled WGS sequence"/>
</dbReference>
<organism evidence="7 8">
    <name type="scientific">Flagellimonas olearia</name>
    <dbReference type="NCBI Taxonomy" id="552546"/>
    <lineage>
        <taxon>Bacteria</taxon>
        <taxon>Pseudomonadati</taxon>
        <taxon>Bacteroidota</taxon>
        <taxon>Flavobacteriia</taxon>
        <taxon>Flavobacteriales</taxon>
        <taxon>Flavobacteriaceae</taxon>
        <taxon>Flagellimonas</taxon>
    </lineage>
</organism>